<accession>A0A7R8MJL5</accession>
<proteinExistence type="predicted"/>
<evidence type="ECO:0000313" key="2">
    <source>
        <dbReference type="Proteomes" id="UP000596247"/>
    </source>
</evidence>
<reference evidence="1 2" key="1">
    <citation type="submission" date="2020-09" db="EMBL/GenBank/DDBJ databases">
        <authorList>
            <person name="Jameson E."/>
        </authorList>
    </citation>
    <scope>NUCLEOTIDE SEQUENCE [LARGE SCALE GENOMIC DNA]</scope>
</reference>
<gene>
    <name evidence="1" type="ORF">LLCLJKAH_00223</name>
</gene>
<keyword evidence="2" id="KW-1185">Reference proteome</keyword>
<dbReference type="Proteomes" id="UP000596247">
    <property type="component" value="Chromosome"/>
</dbReference>
<name>A0A7R8MJL5_9CAUD</name>
<protein>
    <submittedName>
        <fullName evidence="1">Uncharacterized protein</fullName>
    </submittedName>
</protein>
<organism evidence="1 2">
    <name type="scientific">Klebsiella phage vB_KvM-Eowyn</name>
    <dbReference type="NCBI Taxonomy" id="2762819"/>
    <lineage>
        <taxon>Viruses</taxon>
        <taxon>Duplodnaviria</taxon>
        <taxon>Heunggongvirae</taxon>
        <taxon>Uroviricota</taxon>
        <taxon>Caudoviricetes</taxon>
        <taxon>Chimalliviridae</taxon>
        <taxon>Eowynvirus</taxon>
        <taxon>Eowynvirus eowyn</taxon>
    </lineage>
</organism>
<evidence type="ECO:0000313" key="1">
    <source>
        <dbReference type="EMBL" id="CAD5236212.1"/>
    </source>
</evidence>
<sequence length="43" mass="4636">MGYSNMAVLKKKRAIINNVMVFDRSLADIGPISVPGLTAEVKS</sequence>
<dbReference type="EMBL" id="LR881104">
    <property type="protein sequence ID" value="CAD5236212.1"/>
    <property type="molecule type" value="Genomic_DNA"/>
</dbReference>